<organism evidence="6 7">
    <name type="scientific">Leptomonas pyrrhocoris</name>
    <name type="common">Firebug parasite</name>
    <dbReference type="NCBI Taxonomy" id="157538"/>
    <lineage>
        <taxon>Eukaryota</taxon>
        <taxon>Discoba</taxon>
        <taxon>Euglenozoa</taxon>
        <taxon>Kinetoplastea</taxon>
        <taxon>Metakinetoplastina</taxon>
        <taxon>Trypanosomatida</taxon>
        <taxon>Trypanosomatidae</taxon>
        <taxon>Leishmaniinae</taxon>
        <taxon>Leptomonas</taxon>
    </lineage>
</organism>
<feature type="transmembrane region" description="Helical" evidence="5">
    <location>
        <begin position="1107"/>
        <end position="1132"/>
    </location>
</feature>
<reference evidence="6 7" key="1">
    <citation type="submission" date="2015-07" db="EMBL/GenBank/DDBJ databases">
        <title>High-quality genome of monoxenous trypanosomatid Leptomonas pyrrhocoris.</title>
        <authorList>
            <person name="Flegontov P."/>
            <person name="Butenko A."/>
            <person name="Firsov S."/>
            <person name="Vlcek C."/>
            <person name="Logacheva M.D."/>
            <person name="Field M."/>
            <person name="Filatov D."/>
            <person name="Flegontova O."/>
            <person name="Gerasimov E."/>
            <person name="Jackson A.P."/>
            <person name="Kelly S."/>
            <person name="Opperdoes F."/>
            <person name="O'Reilly A."/>
            <person name="Votypka J."/>
            <person name="Yurchenko V."/>
            <person name="Lukes J."/>
        </authorList>
    </citation>
    <scope>NUCLEOTIDE SEQUENCE [LARGE SCALE GENOMIC DNA]</scope>
    <source>
        <strain evidence="6">H10</strain>
    </source>
</reference>
<evidence type="ECO:0000313" key="6">
    <source>
        <dbReference type="EMBL" id="KPA85575.1"/>
    </source>
</evidence>
<gene>
    <name evidence="6" type="ORF">ABB37_01837</name>
</gene>
<keyword evidence="2 3" id="KW-0040">ANK repeat</keyword>
<dbReference type="PANTHER" id="PTHR24186:SF38">
    <property type="entry name" value="ANKYRIN REPEAT FAMILY PROTEIN"/>
    <property type="match status" value="1"/>
</dbReference>
<dbReference type="EMBL" id="LGTL01000002">
    <property type="protein sequence ID" value="KPA85575.1"/>
    <property type="molecule type" value="Genomic_DNA"/>
</dbReference>
<feature type="transmembrane region" description="Helical" evidence="5">
    <location>
        <begin position="1474"/>
        <end position="1499"/>
    </location>
</feature>
<feature type="transmembrane region" description="Helical" evidence="5">
    <location>
        <begin position="619"/>
        <end position="647"/>
    </location>
</feature>
<feature type="transmembrane region" description="Helical" evidence="5">
    <location>
        <begin position="668"/>
        <end position="686"/>
    </location>
</feature>
<name>A0A0N0DZR5_LEPPY</name>
<feature type="region of interest" description="Disordered" evidence="4">
    <location>
        <begin position="377"/>
        <end position="408"/>
    </location>
</feature>
<sequence length="2112" mass="239781">MSQDPSLVESPPDVSGDAGQLRTVPLLLPSQLFLEALSCGDARRIRQELVGCPYTKCTWCDSDKNTLLHYAAALDAPECLIELLQSRVDFTFSRNAQGQTPLHVASRCARTIIFVLLLVTKYGATTALDNQGNTFVHILLANTLIQEDQLVLVMESLLARSSVANLVNAANGDGCTLYDVAFRWHRRNASLLQLLMRHDAVSGALLINDEVETITAAEREEREEVQMQQEHAYAQIDIAAQAHGEMIRSHRHQRRKLAEKEKRKRSALLDKESVAAQNLWKKAADDCRRVAERQAAEEHSALILQRIGTGFASRRALYRLTVQRREECAAAQKDTARPTAAEQDEAVRIAFTRHVEAARESAAEQEAVPIRTAAEREAQNMRKGDVNAPQNRFKTEGRKESEAAEPCHSASSSGAVALQISQLPEKLLVYIQSVVRMRRQRRMFIQLRRRIVQIQRAWRWHHAQVLQRLQKAADTLLGELRRYELREARSTYVEWHTVARIKAMLREITRLVTKLVWRENFCSAFRDIVFLQRRRAIVPPTRLSRFQRLQLLSRKVEPFVLLAQVVVSVFLLVYMGCIPRTSVTKVHNKVDIAFICVQIVISCCLPLCWWRIWDFAVEATALVCAAASHYGGAIVITFFVLKIPFVARTFAPRHSGTRTYCRAIEYSTVYLLMFLPFGIAGIGATVRGTTLNRQLLTSQGNWGSVLLYLLSTVSPQYTVMLLLTAGLAQNSDYEFLMPLRLQVSEFKLANGEELLRFRMPLVQLVFFQAVLLLYTWTAVAVGMHNAIHHHYDLSDETKLKLNKNRFRNEGKEELFDAHRAANIEALGQQLDGVMWEDDVRAAKEAVDASHYDHNTNFTVHRFVRRVQDTLGNSNNTAPNGQGRLYMKSVQRVNVKPKWDCRNEDPQSRGSYDIEVIETALGMVEQRSFGERIVKRQWTGALLRKEMNLVICGMLVMASVKPNLYAMEAAFSAVFAVELLASLYFLRIEFIFSHYVRLVLRIFCVVVGFVPQAVPFVAFRCLRLVEGWSLLFSIPGMVRWALVYIVISFVTIWMIAYVAALQMLSLSQVSAHRSICSSRGECLAVSIRELVLPAFTPEHIAPAVETPVIAMLVFFTHFCFIPFVLAIVLHPLLRLSNFIGRFLRLVVQSLHKDVVDYLENYLEGASWYTHWGLRSDVSVDIIVRLKMWLNDLRRRRITVLWLSAQNSLITNFCIPQKTFVKGYEAAPEEEGNTVLTEIICRGEFATFEENSALDGSKQRAAALLPVRFVIRNVYVHYANVVLTFASIAFLWVADASQERWDARVIVSTVIHVVSILVSLAVIPRDSTAVMTLVSAAALLSAVVLILIPGRRYRGHYCLRFLSLLRVGQLQVFPFRGTRRLVKMYIDSAVKILFPVAAIGGASYIAELLRAQVFMVKFDARPWEWVNWSDTTEVAALRANVSYEVFLAAMPRHHASRPNVQQTSDLFSTYFHEDAYIFYSIFSFWVLPAICISTCLSYLFWVGANLRDTNLLMVNMIPLWEDPITTAGFSWYQWVYRYVGNVVLLASLVFGCVFSPTTTATSNDLHLFFGFEVGFTLCGLAEAILSSSFAVHRCGRSSVSWMTCEQHAKHSRVLFGDCVFLLCEIIQLLYYCIAIALCTTLLVEHDGCLVSPGEYATYFITLRFVFLLRMLSRELLLSLLRRVLSMGFGLAGIVVFFVGSASALADAYTAATQVPFTAATWRAAFDTILRLTFTSAIPSHFDRHWVPFNATAAALAMQNNSVVIYVVDQNFTASRLAFVLSAFGKAILSSIAGLVIGSVAVPVRSYFLQPLPAKSLLLYRTLCGGLPELVKFGMHNHDDMRPQARRRIQARKFARLFTPQGIPSWALPHLLEELDICRPVRQRRFMYALARLLEYLPTAEKRHRRVREYMRMWDTYRSGGPAHLLFSELPVYPPAAMANTALNPYAAATAAVAGAAHKDARTPRYVAPLRLVQALAIFELGFPADSSVGSKLWMDFFSVVQKMRGATLLQSLWRMYREEKVFDADPLRNRYERALIAYLRRSFRKHRIRSNIRFLSFATFQEAIKYERENFNPNTGHYDVINRLRGHFNKLQASNDFWKQWRAEELKKASRTQP</sequence>
<evidence type="ECO:0000256" key="1">
    <source>
        <dbReference type="ARBA" id="ARBA00022737"/>
    </source>
</evidence>
<feature type="transmembrane region" description="Helical" evidence="5">
    <location>
        <begin position="1273"/>
        <end position="1291"/>
    </location>
</feature>
<feature type="transmembrane region" description="Helical" evidence="5">
    <location>
        <begin position="1774"/>
        <end position="1799"/>
    </location>
</feature>
<feature type="transmembrane region" description="Helical" evidence="5">
    <location>
        <begin position="1536"/>
        <end position="1554"/>
    </location>
</feature>
<protein>
    <submittedName>
        <fullName evidence="6">Uncharacterized protein</fullName>
    </submittedName>
</protein>
<keyword evidence="5" id="KW-0812">Transmembrane</keyword>
<evidence type="ECO:0000256" key="5">
    <source>
        <dbReference type="SAM" id="Phobius"/>
    </source>
</evidence>
<feature type="transmembrane region" description="Helical" evidence="5">
    <location>
        <begin position="963"/>
        <end position="985"/>
    </location>
</feature>
<feature type="transmembrane region" description="Helical" evidence="5">
    <location>
        <begin position="1566"/>
        <end position="1590"/>
    </location>
</feature>
<dbReference type="PROSITE" id="PS50088">
    <property type="entry name" value="ANK_REPEAT"/>
    <property type="match status" value="1"/>
</dbReference>
<feature type="transmembrane region" description="Helical" evidence="5">
    <location>
        <begin position="997"/>
        <end position="1017"/>
    </location>
</feature>
<proteinExistence type="predicted"/>
<feature type="transmembrane region" description="Helical" evidence="5">
    <location>
        <begin position="764"/>
        <end position="787"/>
    </location>
</feature>
<feature type="transmembrane region" description="Helical" evidence="5">
    <location>
        <begin position="1653"/>
        <end position="1669"/>
    </location>
</feature>
<feature type="transmembrane region" description="Helical" evidence="5">
    <location>
        <begin position="1327"/>
        <end position="1346"/>
    </location>
</feature>
<feature type="transmembrane region" description="Helical" evidence="5">
    <location>
        <begin position="590"/>
        <end position="613"/>
    </location>
</feature>
<dbReference type="GO" id="GO:0005886">
    <property type="term" value="C:plasma membrane"/>
    <property type="evidence" value="ECO:0007669"/>
    <property type="project" value="TreeGrafter"/>
</dbReference>
<dbReference type="RefSeq" id="XP_015664014.1">
    <property type="nucleotide sequence ID" value="XM_015798494.1"/>
</dbReference>
<evidence type="ECO:0000256" key="4">
    <source>
        <dbReference type="SAM" id="MobiDB-lite"/>
    </source>
</evidence>
<feature type="transmembrane region" description="Helical" evidence="5">
    <location>
        <begin position="1037"/>
        <end position="1059"/>
    </location>
</feature>
<keyword evidence="7" id="KW-1185">Reference proteome</keyword>
<dbReference type="PANTHER" id="PTHR24186">
    <property type="entry name" value="PROTEIN PHOSPHATASE 1 REGULATORY SUBUNIT"/>
    <property type="match status" value="1"/>
</dbReference>
<dbReference type="VEuPathDB" id="TriTrypDB:LpyrH10_02_8110"/>
<feature type="transmembrane region" description="Helical" evidence="5">
    <location>
        <begin position="1383"/>
        <end position="1404"/>
    </location>
</feature>
<dbReference type="OrthoDB" id="271587at2759"/>
<keyword evidence="1" id="KW-0677">Repeat</keyword>
<dbReference type="SMART" id="SM00248">
    <property type="entry name" value="ANK"/>
    <property type="match status" value="3"/>
</dbReference>
<dbReference type="Pfam" id="PF12796">
    <property type="entry name" value="Ank_2"/>
    <property type="match status" value="1"/>
</dbReference>
<evidence type="ECO:0000256" key="3">
    <source>
        <dbReference type="PROSITE-ProRule" id="PRU00023"/>
    </source>
</evidence>
<feature type="transmembrane region" description="Helical" evidence="5">
    <location>
        <begin position="706"/>
        <end position="728"/>
    </location>
</feature>
<dbReference type="OMA" id="VWRENFC"/>
<accession>A0A0N0DZR5</accession>
<feature type="transmembrane region" description="Helical" evidence="5">
    <location>
        <begin position="1611"/>
        <end position="1641"/>
    </location>
</feature>
<dbReference type="Proteomes" id="UP000037923">
    <property type="component" value="Unassembled WGS sequence"/>
</dbReference>
<feature type="repeat" description="ANK" evidence="3">
    <location>
        <begin position="97"/>
        <end position="131"/>
    </location>
</feature>
<dbReference type="InterPro" id="IPR002110">
    <property type="entry name" value="Ankyrin_rpt"/>
</dbReference>
<feature type="transmembrane region" description="Helical" evidence="5">
    <location>
        <begin position="1681"/>
        <end position="1703"/>
    </location>
</feature>
<keyword evidence="5" id="KW-1133">Transmembrane helix</keyword>
<keyword evidence="5" id="KW-0472">Membrane</keyword>
<feature type="compositionally biased region" description="Basic and acidic residues" evidence="4">
    <location>
        <begin position="393"/>
        <end position="402"/>
    </location>
</feature>
<comment type="caution">
    <text evidence="6">The sequence shown here is derived from an EMBL/GenBank/DDBJ whole genome shotgun (WGS) entry which is preliminary data.</text>
</comment>
<evidence type="ECO:0000313" key="7">
    <source>
        <dbReference type="Proteomes" id="UP000037923"/>
    </source>
</evidence>
<dbReference type="SUPFAM" id="SSF48403">
    <property type="entry name" value="Ankyrin repeat"/>
    <property type="match status" value="1"/>
</dbReference>
<feature type="transmembrane region" description="Helical" evidence="5">
    <location>
        <begin position="1303"/>
        <end position="1321"/>
    </location>
</feature>
<dbReference type="GeneID" id="26902132"/>
<dbReference type="Gene3D" id="1.25.40.20">
    <property type="entry name" value="Ankyrin repeat-containing domain"/>
    <property type="match status" value="1"/>
</dbReference>
<feature type="transmembrane region" description="Helical" evidence="5">
    <location>
        <begin position="559"/>
        <end position="578"/>
    </location>
</feature>
<dbReference type="InterPro" id="IPR036770">
    <property type="entry name" value="Ankyrin_rpt-contain_sf"/>
</dbReference>
<evidence type="ECO:0000256" key="2">
    <source>
        <dbReference type="ARBA" id="ARBA00023043"/>
    </source>
</evidence>